<feature type="transmembrane region" description="Helical" evidence="2">
    <location>
        <begin position="130"/>
        <end position="158"/>
    </location>
</feature>
<feature type="transmembrane region" description="Helical" evidence="2">
    <location>
        <begin position="103"/>
        <end position="124"/>
    </location>
</feature>
<evidence type="ECO:0000256" key="2">
    <source>
        <dbReference type="SAM" id="Phobius"/>
    </source>
</evidence>
<feature type="compositionally biased region" description="Polar residues" evidence="1">
    <location>
        <begin position="567"/>
        <end position="596"/>
    </location>
</feature>
<dbReference type="AlphaFoldDB" id="A0A5M9J693"/>
<feature type="transmembrane region" description="Helical" evidence="2">
    <location>
        <begin position="221"/>
        <end position="242"/>
    </location>
</feature>
<proteinExistence type="predicted"/>
<feature type="transmembrane region" description="Helical" evidence="2">
    <location>
        <begin position="292"/>
        <end position="313"/>
    </location>
</feature>
<dbReference type="VEuPathDB" id="FungiDB:MFRU_024g01150"/>
<keyword evidence="2" id="KW-0812">Transmembrane</keyword>
<reference evidence="3 4" key="1">
    <citation type="submission" date="2019-06" db="EMBL/GenBank/DDBJ databases">
        <title>Genome Sequence of the Brown Rot Fungal Pathogen Monilinia fructicola.</title>
        <authorList>
            <person name="De Miccolis Angelini R.M."/>
            <person name="Landi L."/>
            <person name="Abate D."/>
            <person name="Pollastro S."/>
            <person name="Romanazzi G."/>
            <person name="Faretra F."/>
        </authorList>
    </citation>
    <scope>NUCLEOTIDE SEQUENCE [LARGE SCALE GENOMIC DNA]</scope>
    <source>
        <strain evidence="3 4">Mfrc123</strain>
    </source>
</reference>
<evidence type="ECO:0000256" key="1">
    <source>
        <dbReference type="SAM" id="MobiDB-lite"/>
    </source>
</evidence>
<feature type="region of interest" description="Disordered" evidence="1">
    <location>
        <begin position="475"/>
        <end position="495"/>
    </location>
</feature>
<name>A0A5M9J693_MONFR</name>
<sequence>MGASSALYMMARAGLLDGTESASTFLKDAEDAKNNTLAEGIIENLVFAESKSIRTSTVILAAFNILASVSTAASILYDCYWASKRCNPRFKASKFCVSMIHPAETFPLVLSIGIVIQGITFAAVQGEGLYSLYTFGCSTIAQFLWIALFIVPYIQLVFGLEYAVRSLKKTPFQPRGKYDVSICLGIIVLMLIGTWVPTYVFPQPDRCFASLVWFVSRYGKFGLSLLSTVVGLLIISAIIIFVRLSKTTLIERNQRIAASRMVYYLVVGVVSSGFVLPYFVSRTIGVGDYKPAMMATVVLNLSGLLNGLLHLFLRSNTATTSFGPRGGSWPSDKHEIRMWGPNELAFNDHILDPVPAPASAPASPRSELVSRAGSQKSLISSSDKGDIISMTGLPILQRSTYSPTEPSSLRYIPPKPISMMPVPPTPTEHLSSEQLKKQSYSLFPSPALGSPNTLLAPQMNRSALESVYDISDLSDLTPPPQLHGRSGHRRRSSVSSFATVQIAELPATTFQAPALPPTAYSPTSTPNHAPNETPARPRNPLPPIQTTHFTKAPIPIPPRSPFRPSPLTNINTATQRQQSPTRSNTPQRSPSTNKTLPATPRPPTPKQSAIERLEQSDAVVQLSPTVYTPPEGPLLRKGSVKSIPTRSDSSRRSSRLGQMSKDQWI</sequence>
<feature type="transmembrane region" description="Helical" evidence="2">
    <location>
        <begin position="262"/>
        <end position="280"/>
    </location>
</feature>
<accession>A0A5M9J693</accession>
<dbReference type="EMBL" id="VICG01000016">
    <property type="protein sequence ID" value="KAA8563693.1"/>
    <property type="molecule type" value="Genomic_DNA"/>
</dbReference>
<evidence type="ECO:0000313" key="4">
    <source>
        <dbReference type="Proteomes" id="UP000322873"/>
    </source>
</evidence>
<dbReference type="Proteomes" id="UP000322873">
    <property type="component" value="Unassembled WGS sequence"/>
</dbReference>
<keyword evidence="4" id="KW-1185">Reference proteome</keyword>
<comment type="caution">
    <text evidence="3">The sequence shown here is derived from an EMBL/GenBank/DDBJ whole genome shotgun (WGS) entry which is preliminary data.</text>
</comment>
<feature type="compositionally biased region" description="Polar residues" evidence="1">
    <location>
        <begin position="656"/>
        <end position="665"/>
    </location>
</feature>
<feature type="compositionally biased region" description="Polar residues" evidence="1">
    <location>
        <begin position="520"/>
        <end position="530"/>
    </location>
</feature>
<feature type="transmembrane region" description="Helical" evidence="2">
    <location>
        <begin position="178"/>
        <end position="201"/>
    </location>
</feature>
<keyword evidence="2" id="KW-1133">Transmembrane helix</keyword>
<feature type="transmembrane region" description="Helical" evidence="2">
    <location>
        <begin position="58"/>
        <end position="82"/>
    </location>
</feature>
<protein>
    <submittedName>
        <fullName evidence="3">Uncharacterized protein</fullName>
    </submittedName>
</protein>
<gene>
    <name evidence="3" type="ORF">EYC84_011713</name>
</gene>
<feature type="region of interest" description="Disordered" evidence="1">
    <location>
        <begin position="356"/>
        <end position="380"/>
    </location>
</feature>
<evidence type="ECO:0000313" key="3">
    <source>
        <dbReference type="EMBL" id="KAA8563693.1"/>
    </source>
</evidence>
<organism evidence="3 4">
    <name type="scientific">Monilinia fructicola</name>
    <name type="common">Brown rot fungus</name>
    <name type="synonym">Ciboria fructicola</name>
    <dbReference type="NCBI Taxonomy" id="38448"/>
    <lineage>
        <taxon>Eukaryota</taxon>
        <taxon>Fungi</taxon>
        <taxon>Dikarya</taxon>
        <taxon>Ascomycota</taxon>
        <taxon>Pezizomycotina</taxon>
        <taxon>Leotiomycetes</taxon>
        <taxon>Helotiales</taxon>
        <taxon>Sclerotiniaceae</taxon>
        <taxon>Monilinia</taxon>
    </lineage>
</organism>
<feature type="compositionally biased region" description="Pro residues" evidence="1">
    <location>
        <begin position="554"/>
        <end position="564"/>
    </location>
</feature>
<keyword evidence="2" id="KW-0472">Membrane</keyword>
<feature type="region of interest" description="Disordered" evidence="1">
    <location>
        <begin position="508"/>
        <end position="665"/>
    </location>
</feature>